<name>A0A0P0CVE0_9BACT</name>
<dbReference type="Proteomes" id="UP000061382">
    <property type="component" value="Chromosome"/>
</dbReference>
<reference evidence="1 2" key="1">
    <citation type="submission" date="2015-08" db="EMBL/GenBank/DDBJ databases">
        <title>Complete genome sequence of Rufibacter tibetensis strain 1351t, a radiation-resistant bacterium from tibet plateau.</title>
        <authorList>
            <person name="Dai J."/>
        </authorList>
    </citation>
    <scope>NUCLEOTIDE SEQUENCE [LARGE SCALE GENOMIC DNA]</scope>
    <source>
        <strain evidence="1 2">1351</strain>
    </source>
</reference>
<dbReference type="STRING" id="512763.DC20_19140"/>
<proteinExistence type="predicted"/>
<protein>
    <submittedName>
        <fullName evidence="1">Uncharacterized protein</fullName>
    </submittedName>
</protein>
<dbReference type="KEGG" id="rti:DC20_19140"/>
<accession>A0A0P0CVE0</accession>
<organism evidence="1 2">
    <name type="scientific">Rufibacter tibetensis</name>
    <dbReference type="NCBI Taxonomy" id="512763"/>
    <lineage>
        <taxon>Bacteria</taxon>
        <taxon>Pseudomonadati</taxon>
        <taxon>Bacteroidota</taxon>
        <taxon>Cytophagia</taxon>
        <taxon>Cytophagales</taxon>
        <taxon>Hymenobacteraceae</taxon>
        <taxon>Rufibacter</taxon>
    </lineage>
</organism>
<evidence type="ECO:0000313" key="1">
    <source>
        <dbReference type="EMBL" id="ALJ01582.1"/>
    </source>
</evidence>
<dbReference type="AlphaFoldDB" id="A0A0P0CVE0"/>
<dbReference type="PATRIC" id="fig|512763.3.peg.4202"/>
<dbReference type="EMBL" id="CP012643">
    <property type="protein sequence ID" value="ALJ01582.1"/>
    <property type="molecule type" value="Genomic_DNA"/>
</dbReference>
<keyword evidence="2" id="KW-1185">Reference proteome</keyword>
<evidence type="ECO:0000313" key="2">
    <source>
        <dbReference type="Proteomes" id="UP000061382"/>
    </source>
</evidence>
<sequence length="132" mass="14605">MIIGSGGATGISENSSLVGSDTILVCCCDTVFCLTLPSLELKWQAQADQATCFGIYNLQEGYVVHGEMEVTRLDKKGNIKWQFGGADIFVSLNDEEAFRLNADHIELTDFCQRKYLIDFDGNQISQEGIKNQ</sequence>
<gene>
    <name evidence="1" type="ORF">DC20_19140</name>
</gene>